<reference evidence="3 4" key="1">
    <citation type="submission" date="2016-11" db="EMBL/GenBank/DDBJ databases">
        <title>Draft Genome Sequences of Nine Cyanobacterial Strains from Diverse Habitats.</title>
        <authorList>
            <person name="Zhu T."/>
            <person name="Hou S."/>
            <person name="Lu X."/>
            <person name="Hess W.R."/>
        </authorList>
    </citation>
    <scope>NUCLEOTIDE SEQUENCE [LARGE SCALE GENOMIC DNA]</scope>
    <source>
        <strain evidence="3 4">NIES-30</strain>
    </source>
</reference>
<evidence type="ECO:0000313" key="3">
    <source>
        <dbReference type="EMBL" id="OKH44211.1"/>
    </source>
</evidence>
<evidence type="ECO:0000259" key="2">
    <source>
        <dbReference type="PROSITE" id="PS50994"/>
    </source>
</evidence>
<name>A0A1U7IZ99_9CYAN</name>
<protein>
    <submittedName>
        <fullName evidence="3">Transposase</fullName>
    </submittedName>
</protein>
<accession>A0A1U7IZ99</accession>
<dbReference type="InterPro" id="IPR001584">
    <property type="entry name" value="Integrase_cat-core"/>
</dbReference>
<feature type="domain" description="Integrase catalytic" evidence="2">
    <location>
        <begin position="191"/>
        <end position="398"/>
    </location>
</feature>
<feature type="compositionally biased region" description="Polar residues" evidence="1">
    <location>
        <begin position="580"/>
        <end position="592"/>
    </location>
</feature>
<dbReference type="OrthoDB" id="501284at2"/>
<dbReference type="AlphaFoldDB" id="A0A1U7IZ99"/>
<dbReference type="GO" id="GO:0015074">
    <property type="term" value="P:DNA integration"/>
    <property type="evidence" value="ECO:0007669"/>
    <property type="project" value="InterPro"/>
</dbReference>
<dbReference type="RefSeq" id="WP_073610832.1">
    <property type="nucleotide sequence ID" value="NZ_MRCG01000025.1"/>
</dbReference>
<keyword evidence="4" id="KW-1185">Reference proteome</keyword>
<dbReference type="EMBL" id="MRCG01000025">
    <property type="protein sequence ID" value="OKH44211.1"/>
    <property type="molecule type" value="Genomic_DNA"/>
</dbReference>
<comment type="caution">
    <text evidence="3">The sequence shown here is derived from an EMBL/GenBank/DDBJ whole genome shotgun (WGS) entry which is preliminary data.</text>
</comment>
<dbReference type="InterPro" id="IPR012337">
    <property type="entry name" value="RNaseH-like_sf"/>
</dbReference>
<gene>
    <name evidence="3" type="ORF">NIES30_23220</name>
</gene>
<feature type="compositionally biased region" description="Basic and acidic residues" evidence="1">
    <location>
        <begin position="521"/>
        <end position="538"/>
    </location>
</feature>
<dbReference type="STRING" id="549789.NIES30_23220"/>
<dbReference type="SUPFAM" id="SSF53098">
    <property type="entry name" value="Ribonuclease H-like"/>
    <property type="match status" value="1"/>
</dbReference>
<dbReference type="Gene3D" id="3.30.420.10">
    <property type="entry name" value="Ribonuclease H-like superfamily/Ribonuclease H"/>
    <property type="match status" value="1"/>
</dbReference>
<dbReference type="InterPro" id="IPR015378">
    <property type="entry name" value="Transposase-like_Mu_C"/>
</dbReference>
<organism evidence="3 4">
    <name type="scientific">Phormidium tenue NIES-30</name>
    <dbReference type="NCBI Taxonomy" id="549789"/>
    <lineage>
        <taxon>Bacteria</taxon>
        <taxon>Bacillati</taxon>
        <taxon>Cyanobacteriota</taxon>
        <taxon>Cyanophyceae</taxon>
        <taxon>Oscillatoriophycideae</taxon>
        <taxon>Oscillatoriales</taxon>
        <taxon>Oscillatoriaceae</taxon>
        <taxon>Phormidium</taxon>
    </lineage>
</organism>
<evidence type="ECO:0000256" key="1">
    <source>
        <dbReference type="SAM" id="MobiDB-lite"/>
    </source>
</evidence>
<evidence type="ECO:0000313" key="4">
    <source>
        <dbReference type="Proteomes" id="UP000185557"/>
    </source>
</evidence>
<sequence length="619" mass="72001">MSERQVEDSLTYQNLDEVSLGETAFGTDPFQVVIESSDPHKLRYRLIEWLAASPNRKIKSERKTKVAETLKLNIRQVERLLKQYFDGELQEDTGIVRSDKGSRRINEYWQNKIQEIYKDSLKDKHPLKPADVVGEVRRHAEVDLGLKHGDYPHPATIYRILNPLIEQQRRNKKIRNPGSGSWLVVETRDGQSLRANFSNEIVQCDHTKLDIRIIDQDGKTLQWRPWLTIVVDTFSGCLIGYHLWHKQPGSHEVGLTLRVAILPKQFPPEYELEKPWNVYGPPLKYFFTDGGKDLSSSKHIKSIGRKLGFLCELRDRPNQGGIVERLFKTINTQVLEALPGYQPSRPKKEEIEKAEKEACLNIDDLDRILASYFCDDYNHHAYPKDPRETRYERWFRGMGNKLPEHLDERELDLLLMNEVEVTVQANGSFYFRNIIFRCEELKAFKGKFVSLRYDPDHALTMFVYDQVLKDTFIGYAHAINMDNQDLSLYDIDEINKKRNSKKRDRSNYSALVALGKRKELVNERKQDKKDRQQSEQKKLRTKGKGNSEVAKQREEQKAKANISLASVEVLPERIDLTQVKQAHDATTTSQNIEPPIPPSNMVDRHQLVVPKNRNVRKLY</sequence>
<proteinExistence type="predicted"/>
<dbReference type="Proteomes" id="UP000185557">
    <property type="component" value="Unassembled WGS sequence"/>
</dbReference>
<dbReference type="Pfam" id="PF09299">
    <property type="entry name" value="Mu-transpos_C"/>
    <property type="match status" value="1"/>
</dbReference>
<dbReference type="InterPro" id="IPR036397">
    <property type="entry name" value="RNaseH_sf"/>
</dbReference>
<dbReference type="PROSITE" id="PS50994">
    <property type="entry name" value="INTEGRASE"/>
    <property type="match status" value="1"/>
</dbReference>
<feature type="region of interest" description="Disordered" evidence="1">
    <location>
        <begin position="580"/>
        <end position="602"/>
    </location>
</feature>
<dbReference type="GO" id="GO:0003676">
    <property type="term" value="F:nucleic acid binding"/>
    <property type="evidence" value="ECO:0007669"/>
    <property type="project" value="InterPro"/>
</dbReference>
<feature type="region of interest" description="Disordered" evidence="1">
    <location>
        <begin position="521"/>
        <end position="558"/>
    </location>
</feature>